<accession>A0A7H4MZR2</accession>
<protein>
    <submittedName>
        <fullName evidence="2">Major facilitator superfamily permease</fullName>
    </submittedName>
</protein>
<comment type="caution">
    <text evidence="2">The sequence shown here is derived from an EMBL/GenBank/DDBJ whole genome shotgun (WGS) entry which is preliminary data.</text>
</comment>
<dbReference type="EMBL" id="UGMS01000001">
    <property type="protein sequence ID" value="STV71726.1"/>
    <property type="molecule type" value="Genomic_DNA"/>
</dbReference>
<feature type="region of interest" description="Disordered" evidence="1">
    <location>
        <begin position="81"/>
        <end position="101"/>
    </location>
</feature>
<sequence length="101" mass="11469">MVLIVSAIAFEHNRSNPLLNIKWLSSGSILRLGLIMLLIRIVLAEQNTGVIGWLQYVGLQNEQMTNLAWSIFAGDRLRHRRQLPDAPTRSASTGPPPRRWR</sequence>
<dbReference type="AlphaFoldDB" id="A0A7H4MZR2"/>
<gene>
    <name evidence="2" type="ORF">NCTC11685_00476</name>
</gene>
<proteinExistence type="predicted"/>
<evidence type="ECO:0000256" key="1">
    <source>
        <dbReference type="SAM" id="MobiDB-lite"/>
    </source>
</evidence>
<reference evidence="2 3" key="1">
    <citation type="submission" date="2018-06" db="EMBL/GenBank/DDBJ databases">
        <authorList>
            <consortium name="Pathogen Informatics"/>
            <person name="Doyle S."/>
        </authorList>
    </citation>
    <scope>NUCLEOTIDE SEQUENCE [LARGE SCALE GENOMIC DNA]</scope>
    <source>
        <strain evidence="2 3">NCTC11685</strain>
    </source>
</reference>
<evidence type="ECO:0000313" key="3">
    <source>
        <dbReference type="Proteomes" id="UP000254863"/>
    </source>
</evidence>
<dbReference type="Proteomes" id="UP000254863">
    <property type="component" value="Unassembled WGS sequence"/>
</dbReference>
<evidence type="ECO:0000313" key="2">
    <source>
        <dbReference type="EMBL" id="STV71726.1"/>
    </source>
</evidence>
<organism evidence="2 3">
    <name type="scientific">Klebsiella michiganensis</name>
    <dbReference type="NCBI Taxonomy" id="1134687"/>
    <lineage>
        <taxon>Bacteria</taxon>
        <taxon>Pseudomonadati</taxon>
        <taxon>Pseudomonadota</taxon>
        <taxon>Gammaproteobacteria</taxon>
        <taxon>Enterobacterales</taxon>
        <taxon>Enterobacteriaceae</taxon>
        <taxon>Klebsiella/Raoultella group</taxon>
        <taxon>Klebsiella</taxon>
    </lineage>
</organism>
<name>A0A7H4MZR2_9ENTR</name>